<reference evidence="5" key="1">
    <citation type="submission" date="2021-02" db="EMBL/GenBank/DDBJ databases">
        <authorList>
            <person name="Nieuwenhuis M."/>
            <person name="Van De Peppel L.J.J."/>
        </authorList>
    </citation>
    <scope>NUCLEOTIDE SEQUENCE</scope>
    <source>
        <strain evidence="5">D49</strain>
    </source>
</reference>
<dbReference type="InterPro" id="IPR001969">
    <property type="entry name" value="Aspartic_peptidase_AS"/>
</dbReference>
<dbReference type="OrthoDB" id="3089at2759"/>
<evidence type="ECO:0000313" key="6">
    <source>
        <dbReference type="Proteomes" id="UP000717328"/>
    </source>
</evidence>
<dbReference type="PROSITE" id="PS51767">
    <property type="entry name" value="PEPTIDASE_A1"/>
    <property type="match status" value="1"/>
</dbReference>
<name>A0A9P7GK72_9AGAR</name>
<keyword evidence="3" id="KW-0378">Hydrolase</keyword>
<organism evidence="5 6">
    <name type="scientific">Sphagnurus paluster</name>
    <dbReference type="NCBI Taxonomy" id="117069"/>
    <lineage>
        <taxon>Eukaryota</taxon>
        <taxon>Fungi</taxon>
        <taxon>Dikarya</taxon>
        <taxon>Basidiomycota</taxon>
        <taxon>Agaricomycotina</taxon>
        <taxon>Agaricomycetes</taxon>
        <taxon>Agaricomycetidae</taxon>
        <taxon>Agaricales</taxon>
        <taxon>Tricholomatineae</taxon>
        <taxon>Lyophyllaceae</taxon>
        <taxon>Sphagnurus</taxon>
    </lineage>
</organism>
<dbReference type="InterPro" id="IPR021109">
    <property type="entry name" value="Peptidase_aspartic_dom_sf"/>
</dbReference>
<dbReference type="GO" id="GO:0004190">
    <property type="term" value="F:aspartic-type endopeptidase activity"/>
    <property type="evidence" value="ECO:0007669"/>
    <property type="project" value="UniProtKB-KW"/>
</dbReference>
<dbReference type="PANTHER" id="PTHR47966">
    <property type="entry name" value="BETA-SITE APP-CLEAVING ENZYME, ISOFORM A-RELATED"/>
    <property type="match status" value="1"/>
</dbReference>
<keyword evidence="6" id="KW-1185">Reference proteome</keyword>
<dbReference type="InterPro" id="IPR001461">
    <property type="entry name" value="Aspartic_peptidase_A1"/>
</dbReference>
<dbReference type="Pfam" id="PF00026">
    <property type="entry name" value="Asp"/>
    <property type="match status" value="2"/>
</dbReference>
<evidence type="ECO:0000256" key="3">
    <source>
        <dbReference type="RuleBase" id="RU000454"/>
    </source>
</evidence>
<comment type="caution">
    <text evidence="5">The sequence shown here is derived from an EMBL/GenBank/DDBJ whole genome shotgun (WGS) entry which is preliminary data.</text>
</comment>
<proteinExistence type="inferred from homology"/>
<dbReference type="PROSITE" id="PS00141">
    <property type="entry name" value="ASP_PROTEASE"/>
    <property type="match status" value="1"/>
</dbReference>
<dbReference type="PRINTS" id="PR00792">
    <property type="entry name" value="PEPSIN"/>
</dbReference>
<accession>A0A9P7GK72</accession>
<dbReference type="Gene3D" id="2.40.70.10">
    <property type="entry name" value="Acid Proteases"/>
    <property type="match status" value="2"/>
</dbReference>
<keyword evidence="2 3" id="KW-0064">Aspartyl protease</keyword>
<dbReference type="InterPro" id="IPR034164">
    <property type="entry name" value="Pepsin-like_dom"/>
</dbReference>
<dbReference type="InterPro" id="IPR033121">
    <property type="entry name" value="PEPTIDASE_A1"/>
</dbReference>
<reference evidence="5" key="2">
    <citation type="submission" date="2021-10" db="EMBL/GenBank/DDBJ databases">
        <title>Phylogenomics reveals ancestral predisposition of the termite-cultivated fungus Termitomyces towards a domesticated lifestyle.</title>
        <authorList>
            <person name="Auxier B."/>
            <person name="Grum-Grzhimaylo A."/>
            <person name="Cardenas M.E."/>
            <person name="Lodge J.D."/>
            <person name="Laessoe T."/>
            <person name="Pedersen O."/>
            <person name="Smith M.E."/>
            <person name="Kuyper T.W."/>
            <person name="Franco-Molano E.A."/>
            <person name="Baroni T.J."/>
            <person name="Aanen D.K."/>
        </authorList>
    </citation>
    <scope>NUCLEOTIDE SEQUENCE</scope>
    <source>
        <strain evidence="5">D49</strain>
    </source>
</reference>
<evidence type="ECO:0000259" key="4">
    <source>
        <dbReference type="PROSITE" id="PS51767"/>
    </source>
</evidence>
<dbReference type="PANTHER" id="PTHR47966:SF74">
    <property type="entry name" value="AGR407CP"/>
    <property type="match status" value="1"/>
</dbReference>
<dbReference type="AlphaFoldDB" id="A0A9P7GK72"/>
<dbReference type="Proteomes" id="UP000717328">
    <property type="component" value="Unassembled WGS sequence"/>
</dbReference>
<comment type="similarity">
    <text evidence="1 3">Belongs to the peptidase A1 family.</text>
</comment>
<dbReference type="SUPFAM" id="SSF50630">
    <property type="entry name" value="Acid proteases"/>
    <property type="match status" value="1"/>
</dbReference>
<dbReference type="EMBL" id="JABCKI010000156">
    <property type="protein sequence ID" value="KAG5652142.1"/>
    <property type="molecule type" value="Genomic_DNA"/>
</dbReference>
<feature type="domain" description="Peptidase A1" evidence="4">
    <location>
        <begin position="67"/>
        <end position="472"/>
    </location>
</feature>
<protein>
    <recommendedName>
        <fullName evidence="4">Peptidase A1 domain-containing protein</fullName>
    </recommendedName>
</protein>
<sequence length="529" mass="57061">MRVGPARTCVVVACAVFATGHEIIIPRHELKTENGIHLPIYKKRTTALRRRGGAGSIGLGDFLDVTYNVLVTIGGVSTPVVLDTGSSDLWVISDACVACSRAVQLYPQATFQSVGLEARLNYGDSRTGTHAFGLIGKDTVDLAGLTMQDQFFAAINDTNTSVEDTGSAGIFGLGFPVNSVIWTAVFIDERKTGNPKREVADTQYERHDFPSLSELHDMAHLSRLGFPNVGELYGSNQSKRQTSSASFSQALAESYTRTGPLLGRLVSMGALTMPQFTITLQRDTVDVGGNVGLLSIGELPKGVKNESLTWVPVRRYSTNQGGLPSPPDSPTEEYPIPWEVYIDDVYLDGVKLPRSTLSSSSIALSALIDTGNSLLRGPADIVQAIRTTLGGRFPCNEPHTLTFQIGGKMFPVDPRDFVNQEFIDNISLCSANLVATDPPAEGRYLYSWSLGDPFLKRCASRRVLPGNSVLISRSVLASYHYGNLTYPSQDPPRMGFLSTVPKNADDLLRAAVSAAAKNGGNFPGMFITS</sequence>
<dbReference type="CDD" id="cd05471">
    <property type="entry name" value="pepsin_like"/>
    <property type="match status" value="1"/>
</dbReference>
<evidence type="ECO:0000313" key="5">
    <source>
        <dbReference type="EMBL" id="KAG5652142.1"/>
    </source>
</evidence>
<gene>
    <name evidence="5" type="ORF">H0H81_006125</name>
</gene>
<evidence type="ECO:0000256" key="2">
    <source>
        <dbReference type="ARBA" id="ARBA00022750"/>
    </source>
</evidence>
<keyword evidence="3" id="KW-0645">Protease</keyword>
<evidence type="ECO:0000256" key="1">
    <source>
        <dbReference type="ARBA" id="ARBA00007447"/>
    </source>
</evidence>
<dbReference type="GO" id="GO:0006508">
    <property type="term" value="P:proteolysis"/>
    <property type="evidence" value="ECO:0007669"/>
    <property type="project" value="UniProtKB-KW"/>
</dbReference>